<dbReference type="SMART" id="SM00422">
    <property type="entry name" value="HTH_MERR"/>
    <property type="match status" value="1"/>
</dbReference>
<dbReference type="PANTHER" id="PTHR30204">
    <property type="entry name" value="REDOX-CYCLING DRUG-SENSING TRANSCRIPTIONAL ACTIVATOR SOXR"/>
    <property type="match status" value="1"/>
</dbReference>
<dbReference type="GO" id="GO:0003677">
    <property type="term" value="F:DNA binding"/>
    <property type="evidence" value="ECO:0007669"/>
    <property type="project" value="UniProtKB-KW"/>
</dbReference>
<evidence type="ECO:0000256" key="4">
    <source>
        <dbReference type="ARBA" id="ARBA00023163"/>
    </source>
</evidence>
<evidence type="ECO:0000256" key="1">
    <source>
        <dbReference type="ARBA" id="ARBA00022491"/>
    </source>
</evidence>
<dbReference type="PANTHER" id="PTHR30204:SF69">
    <property type="entry name" value="MERR-FAMILY TRANSCRIPTIONAL REGULATOR"/>
    <property type="match status" value="1"/>
</dbReference>
<comment type="caution">
    <text evidence="7">The sequence shown here is derived from an EMBL/GenBank/DDBJ whole genome shotgun (WGS) entry which is preliminary data.</text>
</comment>
<dbReference type="PRINTS" id="PR00040">
    <property type="entry name" value="HTHMERR"/>
</dbReference>
<keyword evidence="8" id="KW-1185">Reference proteome</keyword>
<feature type="coiled-coil region" evidence="5">
    <location>
        <begin position="82"/>
        <end position="116"/>
    </location>
</feature>
<dbReference type="SUPFAM" id="SSF46955">
    <property type="entry name" value="Putative DNA-binding domain"/>
    <property type="match status" value="1"/>
</dbReference>
<keyword evidence="2" id="KW-0805">Transcription regulation</keyword>
<evidence type="ECO:0000259" key="6">
    <source>
        <dbReference type="PROSITE" id="PS50937"/>
    </source>
</evidence>
<evidence type="ECO:0000313" key="7">
    <source>
        <dbReference type="EMBL" id="RUT35493.1"/>
    </source>
</evidence>
<sequence>MYTIGDVSRLTGISAFTLRYYEKIGVLPAPGRKDGKRLYEEEDLRFIRFIHGLKQTGMSLGDIAIFAEEGCILSSDLPGDILATLQKRTTLLEQHIEHLEQQVKQLEEVKKVARTKKNFYETMIQDLKDREKEPLLNK</sequence>
<name>A0A3S1JS70_9BACL</name>
<dbReference type="AlphaFoldDB" id="A0A3S1JS70"/>
<gene>
    <name evidence="7" type="ORF">EJP77_00215</name>
</gene>
<dbReference type="Pfam" id="PF13411">
    <property type="entry name" value="MerR_1"/>
    <property type="match status" value="1"/>
</dbReference>
<dbReference type="InterPro" id="IPR009061">
    <property type="entry name" value="DNA-bd_dom_put_sf"/>
</dbReference>
<evidence type="ECO:0000256" key="2">
    <source>
        <dbReference type="ARBA" id="ARBA00023015"/>
    </source>
</evidence>
<reference evidence="7 8" key="1">
    <citation type="submission" date="2018-12" db="EMBL/GenBank/DDBJ databases">
        <authorList>
            <person name="Sun L."/>
            <person name="Chen Z."/>
        </authorList>
    </citation>
    <scope>NUCLEOTIDE SEQUENCE [LARGE SCALE GENOMIC DNA]</scope>
    <source>
        <strain evidence="7 8">3-5-3</strain>
    </source>
</reference>
<keyword evidence="4" id="KW-0804">Transcription</keyword>
<dbReference type="Gene3D" id="1.10.1660.10">
    <property type="match status" value="1"/>
</dbReference>
<keyword evidence="3" id="KW-0238">DNA-binding</keyword>
<dbReference type="GO" id="GO:0003700">
    <property type="term" value="F:DNA-binding transcription factor activity"/>
    <property type="evidence" value="ECO:0007669"/>
    <property type="project" value="InterPro"/>
</dbReference>
<keyword evidence="5" id="KW-0175">Coiled coil</keyword>
<dbReference type="PROSITE" id="PS50937">
    <property type="entry name" value="HTH_MERR_2"/>
    <property type="match status" value="1"/>
</dbReference>
<dbReference type="OrthoDB" id="9811174at2"/>
<feature type="domain" description="HTH merR-type" evidence="6">
    <location>
        <begin position="1"/>
        <end position="69"/>
    </location>
</feature>
<accession>A0A3S1JS70</accession>
<dbReference type="CDD" id="cd01109">
    <property type="entry name" value="HTH_YyaN"/>
    <property type="match status" value="1"/>
</dbReference>
<proteinExistence type="predicted"/>
<keyword evidence="1" id="KW-0678">Repressor</keyword>
<evidence type="ECO:0000313" key="8">
    <source>
        <dbReference type="Proteomes" id="UP000272464"/>
    </source>
</evidence>
<dbReference type="EMBL" id="RZNX01000001">
    <property type="protein sequence ID" value="RUT35493.1"/>
    <property type="molecule type" value="Genomic_DNA"/>
</dbReference>
<protein>
    <submittedName>
        <fullName evidence="7">MerR family transcriptional regulator</fullName>
    </submittedName>
</protein>
<evidence type="ECO:0000256" key="5">
    <source>
        <dbReference type="SAM" id="Coils"/>
    </source>
</evidence>
<dbReference type="InterPro" id="IPR047057">
    <property type="entry name" value="MerR_fam"/>
</dbReference>
<dbReference type="Proteomes" id="UP000272464">
    <property type="component" value="Unassembled WGS sequence"/>
</dbReference>
<dbReference type="InterPro" id="IPR000551">
    <property type="entry name" value="MerR-type_HTH_dom"/>
</dbReference>
<evidence type="ECO:0000256" key="3">
    <source>
        <dbReference type="ARBA" id="ARBA00023125"/>
    </source>
</evidence>
<dbReference type="RefSeq" id="WP_127197193.1">
    <property type="nucleotide sequence ID" value="NZ_RZNX01000001.1"/>
</dbReference>
<dbReference type="PROSITE" id="PS00552">
    <property type="entry name" value="HTH_MERR_1"/>
    <property type="match status" value="1"/>
</dbReference>
<organism evidence="7 8">
    <name type="scientific">Paenibacillus zeisoli</name>
    <dbReference type="NCBI Taxonomy" id="2496267"/>
    <lineage>
        <taxon>Bacteria</taxon>
        <taxon>Bacillati</taxon>
        <taxon>Bacillota</taxon>
        <taxon>Bacilli</taxon>
        <taxon>Bacillales</taxon>
        <taxon>Paenibacillaceae</taxon>
        <taxon>Paenibacillus</taxon>
    </lineage>
</organism>